<dbReference type="EC" id="4.2.1.20" evidence="8"/>
<dbReference type="PANTHER" id="PTHR43406">
    <property type="entry name" value="TRYPTOPHAN SYNTHASE, ALPHA CHAIN"/>
    <property type="match status" value="1"/>
</dbReference>
<comment type="pathway">
    <text evidence="1 8">Amino-acid biosynthesis; L-tryptophan biosynthesis; L-tryptophan from chorismate: step 5/5.</text>
</comment>
<dbReference type="CDD" id="cd04724">
    <property type="entry name" value="Tryptophan_synthase_alpha"/>
    <property type="match status" value="1"/>
</dbReference>
<feature type="active site" description="Proton acceptor" evidence="8">
    <location>
        <position position="50"/>
    </location>
</feature>
<evidence type="ECO:0000256" key="6">
    <source>
        <dbReference type="ARBA" id="ARBA00023239"/>
    </source>
</evidence>
<dbReference type="InterPro" id="IPR011060">
    <property type="entry name" value="RibuloseP-bd_barrel"/>
</dbReference>
<evidence type="ECO:0000256" key="2">
    <source>
        <dbReference type="ARBA" id="ARBA00011270"/>
    </source>
</evidence>
<comment type="function">
    <text evidence="8">The alpha subunit is responsible for the aldol cleavage of indoleglycerol phosphate to indole and glyceraldehyde 3-phosphate.</text>
</comment>
<dbReference type="SUPFAM" id="SSF51366">
    <property type="entry name" value="Ribulose-phoshate binding barrel"/>
    <property type="match status" value="1"/>
</dbReference>
<evidence type="ECO:0000256" key="5">
    <source>
        <dbReference type="ARBA" id="ARBA00023141"/>
    </source>
</evidence>
<keyword evidence="5 8" id="KW-0057">Aromatic amino acid biosynthesis</keyword>
<feature type="active site" description="Proton acceptor" evidence="8">
    <location>
        <position position="61"/>
    </location>
</feature>
<gene>
    <name evidence="8" type="primary">trpA</name>
    <name evidence="10" type="ORF">BXY57_1888</name>
</gene>
<evidence type="ECO:0000256" key="3">
    <source>
        <dbReference type="ARBA" id="ARBA00022605"/>
    </source>
</evidence>
<evidence type="ECO:0000256" key="7">
    <source>
        <dbReference type="ARBA" id="ARBA00049047"/>
    </source>
</evidence>
<comment type="catalytic activity">
    <reaction evidence="7 8">
        <text>(1S,2R)-1-C-(indol-3-yl)glycerol 3-phosphate + L-serine = D-glyceraldehyde 3-phosphate + L-tryptophan + H2O</text>
        <dbReference type="Rhea" id="RHEA:10532"/>
        <dbReference type="ChEBI" id="CHEBI:15377"/>
        <dbReference type="ChEBI" id="CHEBI:33384"/>
        <dbReference type="ChEBI" id="CHEBI:57912"/>
        <dbReference type="ChEBI" id="CHEBI:58866"/>
        <dbReference type="ChEBI" id="CHEBI:59776"/>
        <dbReference type="EC" id="4.2.1.20"/>
    </reaction>
</comment>
<dbReference type="Pfam" id="PF00290">
    <property type="entry name" value="Trp_syntA"/>
    <property type="match status" value="1"/>
</dbReference>
<evidence type="ECO:0000256" key="1">
    <source>
        <dbReference type="ARBA" id="ARBA00004733"/>
    </source>
</evidence>
<evidence type="ECO:0000313" key="10">
    <source>
        <dbReference type="EMBL" id="PJJ76278.1"/>
    </source>
</evidence>
<proteinExistence type="inferred from homology"/>
<dbReference type="InterPro" id="IPR013785">
    <property type="entry name" value="Aldolase_TIM"/>
</dbReference>
<keyword evidence="3 8" id="KW-0028">Amino-acid biosynthesis</keyword>
<evidence type="ECO:0000256" key="4">
    <source>
        <dbReference type="ARBA" id="ARBA00022822"/>
    </source>
</evidence>
<keyword evidence="4 8" id="KW-0822">Tryptophan biosynthesis</keyword>
<keyword evidence="6 8" id="KW-0456">Lyase</keyword>
<accession>A0A2M9CWU9</accession>
<dbReference type="NCBIfam" id="TIGR00262">
    <property type="entry name" value="trpA"/>
    <property type="match status" value="1"/>
</dbReference>
<keyword evidence="11" id="KW-1185">Reference proteome</keyword>
<dbReference type="PROSITE" id="PS00167">
    <property type="entry name" value="TRP_SYNTHASE_ALPHA"/>
    <property type="match status" value="1"/>
</dbReference>
<evidence type="ECO:0000313" key="11">
    <source>
        <dbReference type="Proteomes" id="UP000230000"/>
    </source>
</evidence>
<dbReference type="AlphaFoldDB" id="A0A2M9CWU9"/>
<reference evidence="10 11" key="1">
    <citation type="submission" date="2017-11" db="EMBL/GenBank/DDBJ databases">
        <title>Genomic Encyclopedia of Archaeal and Bacterial Type Strains, Phase II (KMG-II): From Individual Species to Whole Genera.</title>
        <authorList>
            <person name="Goeker M."/>
        </authorList>
    </citation>
    <scope>NUCLEOTIDE SEQUENCE [LARGE SCALE GENOMIC DNA]</scope>
    <source>
        <strain evidence="10 11">DSM 27268</strain>
    </source>
</reference>
<dbReference type="EMBL" id="PGFG01000001">
    <property type="protein sequence ID" value="PJJ76278.1"/>
    <property type="molecule type" value="Genomic_DNA"/>
</dbReference>
<organism evidence="10 11">
    <name type="scientific">Thermoflavifilum aggregans</name>
    <dbReference type="NCBI Taxonomy" id="454188"/>
    <lineage>
        <taxon>Bacteria</taxon>
        <taxon>Pseudomonadati</taxon>
        <taxon>Bacteroidota</taxon>
        <taxon>Chitinophagia</taxon>
        <taxon>Chitinophagales</taxon>
        <taxon>Chitinophagaceae</taxon>
        <taxon>Thermoflavifilum</taxon>
    </lineage>
</organism>
<dbReference type="GO" id="GO:0005829">
    <property type="term" value="C:cytosol"/>
    <property type="evidence" value="ECO:0007669"/>
    <property type="project" value="TreeGrafter"/>
</dbReference>
<dbReference type="InterPro" id="IPR002028">
    <property type="entry name" value="Trp_synthase_suA"/>
</dbReference>
<protein>
    <recommendedName>
        <fullName evidence="8">Tryptophan synthase alpha chain</fullName>
        <ecNumber evidence="8">4.2.1.20</ecNumber>
    </recommendedName>
</protein>
<dbReference type="HAMAP" id="MF_00131">
    <property type="entry name" value="Trp_synth_alpha"/>
    <property type="match status" value="1"/>
</dbReference>
<comment type="similarity">
    <text evidence="8 9">Belongs to the TrpA family.</text>
</comment>
<dbReference type="UniPathway" id="UPA00035">
    <property type="reaction ID" value="UER00044"/>
</dbReference>
<comment type="caution">
    <text evidence="10">The sequence shown here is derived from an EMBL/GenBank/DDBJ whole genome shotgun (WGS) entry which is preliminary data.</text>
</comment>
<dbReference type="InterPro" id="IPR018204">
    <property type="entry name" value="Trp_synthase_alpha_AS"/>
</dbReference>
<dbReference type="PANTHER" id="PTHR43406:SF1">
    <property type="entry name" value="TRYPTOPHAN SYNTHASE ALPHA CHAIN, CHLOROPLASTIC"/>
    <property type="match status" value="1"/>
</dbReference>
<name>A0A2M9CWU9_9BACT</name>
<evidence type="ECO:0000256" key="9">
    <source>
        <dbReference type="RuleBase" id="RU003662"/>
    </source>
</evidence>
<evidence type="ECO:0000256" key="8">
    <source>
        <dbReference type="HAMAP-Rule" id="MF_00131"/>
    </source>
</evidence>
<comment type="subunit">
    <text evidence="2 8">Tetramer of two alpha and two beta chains.</text>
</comment>
<sequence length="268" mass="30046">MKLTMNRIDSLFAQKKEKILTIYFTAGFPKLQDTRRILLALQQAGADMVEIGIPFSDPLADGPVIQQSSKQALDNGMSLRLLFEQLHDIRKEVHLPLILFGYLNVVLQFGLERFFEKCAETGIDGLILPDLPLDEFKQDMEPLCKSTGIHFSFLITPETSDARIRQLDEASSGFLYVVSSSSTTGKKKDLTSLQPYFQRIEAMQLKNPFLVGFGIHDHESFLQACRHSRGAVIGSAYIRTLQQAADIEQATKDFVQQILSGNRVHAAP</sequence>
<dbReference type="GO" id="GO:0004834">
    <property type="term" value="F:tryptophan synthase activity"/>
    <property type="evidence" value="ECO:0007669"/>
    <property type="project" value="UniProtKB-UniRule"/>
</dbReference>
<dbReference type="Gene3D" id="3.20.20.70">
    <property type="entry name" value="Aldolase class I"/>
    <property type="match status" value="1"/>
</dbReference>
<dbReference type="Proteomes" id="UP000230000">
    <property type="component" value="Unassembled WGS sequence"/>
</dbReference>